<dbReference type="EMBL" id="JASCZI010001716">
    <property type="protein sequence ID" value="MED6115394.1"/>
    <property type="molecule type" value="Genomic_DNA"/>
</dbReference>
<dbReference type="InterPro" id="IPR046796">
    <property type="entry name" value="Transposase_32_dom"/>
</dbReference>
<gene>
    <name evidence="3" type="ORF">PIB30_090043</name>
</gene>
<proteinExistence type="predicted"/>
<feature type="region of interest" description="Disordered" evidence="1">
    <location>
        <begin position="266"/>
        <end position="288"/>
    </location>
</feature>
<feature type="compositionally biased region" description="Polar residues" evidence="1">
    <location>
        <begin position="273"/>
        <end position="288"/>
    </location>
</feature>
<feature type="domain" description="Putative plant transposon protein" evidence="2">
    <location>
        <begin position="58"/>
        <end position="250"/>
    </location>
</feature>
<keyword evidence="4" id="KW-1185">Reference proteome</keyword>
<evidence type="ECO:0000259" key="2">
    <source>
        <dbReference type="Pfam" id="PF20167"/>
    </source>
</evidence>
<organism evidence="3 4">
    <name type="scientific">Stylosanthes scabra</name>
    <dbReference type="NCBI Taxonomy" id="79078"/>
    <lineage>
        <taxon>Eukaryota</taxon>
        <taxon>Viridiplantae</taxon>
        <taxon>Streptophyta</taxon>
        <taxon>Embryophyta</taxon>
        <taxon>Tracheophyta</taxon>
        <taxon>Spermatophyta</taxon>
        <taxon>Magnoliopsida</taxon>
        <taxon>eudicotyledons</taxon>
        <taxon>Gunneridae</taxon>
        <taxon>Pentapetalae</taxon>
        <taxon>rosids</taxon>
        <taxon>fabids</taxon>
        <taxon>Fabales</taxon>
        <taxon>Fabaceae</taxon>
        <taxon>Papilionoideae</taxon>
        <taxon>50 kb inversion clade</taxon>
        <taxon>dalbergioids sensu lato</taxon>
        <taxon>Dalbergieae</taxon>
        <taxon>Pterocarpus clade</taxon>
        <taxon>Stylosanthes</taxon>
    </lineage>
</organism>
<evidence type="ECO:0000313" key="3">
    <source>
        <dbReference type="EMBL" id="MED6115394.1"/>
    </source>
</evidence>
<name>A0ABU6QUM6_9FABA</name>
<evidence type="ECO:0000256" key="1">
    <source>
        <dbReference type="SAM" id="MobiDB-lite"/>
    </source>
</evidence>
<reference evidence="3 4" key="1">
    <citation type="journal article" date="2023" name="Plants (Basel)">
        <title>Bridging the Gap: Combining Genomics and Transcriptomics Approaches to Understand Stylosanthes scabra, an Orphan Legume from the Brazilian Caatinga.</title>
        <authorList>
            <person name="Ferreira-Neto J.R.C."/>
            <person name="da Silva M.D."/>
            <person name="Binneck E."/>
            <person name="de Melo N.F."/>
            <person name="da Silva R.H."/>
            <person name="de Melo A.L.T.M."/>
            <person name="Pandolfi V."/>
            <person name="Bustamante F.O."/>
            <person name="Brasileiro-Vidal A.C."/>
            <person name="Benko-Iseppon A.M."/>
        </authorList>
    </citation>
    <scope>NUCLEOTIDE SEQUENCE [LARGE SCALE GENOMIC DNA]</scope>
    <source>
        <tissue evidence="3">Leaves</tissue>
    </source>
</reference>
<evidence type="ECO:0000313" key="4">
    <source>
        <dbReference type="Proteomes" id="UP001341840"/>
    </source>
</evidence>
<dbReference type="Proteomes" id="UP001341840">
    <property type="component" value="Unassembled WGS sequence"/>
</dbReference>
<comment type="caution">
    <text evidence="3">The sequence shown here is derived from an EMBL/GenBank/DDBJ whole genome shotgun (WGS) entry which is preliminary data.</text>
</comment>
<protein>
    <recommendedName>
        <fullName evidence="2">Putative plant transposon protein domain-containing protein</fullName>
    </recommendedName>
</protein>
<sequence>MASSSSSGANAFDNHRFRTLFNQKLYEKIVCRKEIITEVGFNLRDNEYPEMRQHISLRGWRRLASPREAAKTMIREFFANASKSEEEMEGEQIYPYTSNVRGVTIDFSPATIRRVMRFKEDTPGAENNYDYRQKYDQQLDTVIRDLCIEGATWKMSKDRNPRPIQLRRLDLFPVARGWQEFIINNIIPTGNKSEITIGREVLIHCIMRGEDVRAEELIADSIAIIAQGLEGNCQLGFPSTIYKLCKEAGVRMREFKNMEEVDVGEIHNKRGNGKSQNSKNLPSHCRSQ</sequence>
<accession>A0ABU6QUM6</accession>
<dbReference type="Pfam" id="PF20167">
    <property type="entry name" value="Transposase_32"/>
    <property type="match status" value="1"/>
</dbReference>